<dbReference type="EMBL" id="SLXM01000003">
    <property type="protein sequence ID" value="TCP25880.1"/>
    <property type="molecule type" value="Genomic_DNA"/>
</dbReference>
<gene>
    <name evidence="2" type="ORF">EV195_103242</name>
</gene>
<dbReference type="Proteomes" id="UP000294564">
    <property type="component" value="Unassembled WGS sequence"/>
</dbReference>
<dbReference type="RefSeq" id="WP_165915698.1">
    <property type="nucleotide sequence ID" value="NZ_SLXM01000003.1"/>
</dbReference>
<sequence>MRRLNGKIKIRRKRSKPFKQRNYSTSNIITTIGIVAMAGFVILAIVLECSDKY</sequence>
<proteinExistence type="predicted"/>
<keyword evidence="1" id="KW-0472">Membrane</keyword>
<evidence type="ECO:0000313" key="3">
    <source>
        <dbReference type="Proteomes" id="UP000294564"/>
    </source>
</evidence>
<evidence type="ECO:0000256" key="1">
    <source>
        <dbReference type="SAM" id="Phobius"/>
    </source>
</evidence>
<evidence type="ECO:0000313" key="2">
    <source>
        <dbReference type="EMBL" id="TCP25880.1"/>
    </source>
</evidence>
<reference evidence="2 3" key="1">
    <citation type="submission" date="2019-03" db="EMBL/GenBank/DDBJ databases">
        <title>Genomic Encyclopedia of Type Strains, Phase IV (KMG-IV): sequencing the most valuable type-strain genomes for metagenomic binning, comparative biology and taxonomic classification.</title>
        <authorList>
            <person name="Goeker M."/>
        </authorList>
    </citation>
    <scope>NUCLEOTIDE SEQUENCE [LARGE SCALE GENOMIC DNA]</scope>
    <source>
        <strain evidence="2 3">DSM 14836</strain>
    </source>
</reference>
<keyword evidence="1" id="KW-0812">Transmembrane</keyword>
<feature type="transmembrane region" description="Helical" evidence="1">
    <location>
        <begin position="21"/>
        <end position="47"/>
    </location>
</feature>
<accession>A0A4R2NV55</accession>
<keyword evidence="1" id="KW-1133">Transmembrane helix</keyword>
<keyword evidence="3" id="KW-1185">Reference proteome</keyword>
<protein>
    <submittedName>
        <fullName evidence="2">Uncharacterized protein</fullName>
    </submittedName>
</protein>
<name>A0A4R2NV55_9FLAO</name>
<dbReference type="AlphaFoldDB" id="A0A4R2NV55"/>
<comment type="caution">
    <text evidence="2">The sequence shown here is derived from an EMBL/GenBank/DDBJ whole genome shotgun (WGS) entry which is preliminary data.</text>
</comment>
<organism evidence="2 3">
    <name type="scientific">Tenacibaculum skagerrakense</name>
    <dbReference type="NCBI Taxonomy" id="186571"/>
    <lineage>
        <taxon>Bacteria</taxon>
        <taxon>Pseudomonadati</taxon>
        <taxon>Bacteroidota</taxon>
        <taxon>Flavobacteriia</taxon>
        <taxon>Flavobacteriales</taxon>
        <taxon>Flavobacteriaceae</taxon>
        <taxon>Tenacibaculum</taxon>
    </lineage>
</organism>